<dbReference type="KEGG" id="bfz:BAU07_10640"/>
<dbReference type="RefSeq" id="WP_066657168.1">
    <property type="nucleotide sequence ID" value="NZ_CBCSCL010000006.1"/>
</dbReference>
<evidence type="ECO:0000313" key="7">
    <source>
        <dbReference type="Proteomes" id="UP000091926"/>
    </source>
</evidence>
<evidence type="ECO:0000256" key="1">
    <source>
        <dbReference type="ARBA" id="ARBA00023015"/>
    </source>
</evidence>
<feature type="DNA-binding region" description="H-T-H motif" evidence="4">
    <location>
        <begin position="29"/>
        <end position="48"/>
    </location>
</feature>
<dbReference type="InterPro" id="IPR001647">
    <property type="entry name" value="HTH_TetR"/>
</dbReference>
<sequence length="193" mass="21958">MAGVRQFDEGQALDKALTLFWQQGYAKTTMQELAAVTGVQRGSLYNAYGDKETLFLRVFDIYRQRYVEQMRQALDKPDLRTALRGFFTFAIKSMTTGMPTRGCLSTKTAVGTEALEEPVRSAIRELLDEIEAALYARLSRDDAKERLALDARQAARIMVAMTRGLVVVERVYQDEKRMRAMAEHLIDLVVHDQ</sequence>
<keyword evidence="7" id="KW-1185">Reference proteome</keyword>
<feature type="domain" description="HTH tetR-type" evidence="5">
    <location>
        <begin position="6"/>
        <end position="66"/>
    </location>
</feature>
<dbReference type="STRING" id="463014.BAU07_10640"/>
<name>A0A193GDY4_9BORD</name>
<evidence type="ECO:0000259" key="5">
    <source>
        <dbReference type="PROSITE" id="PS50977"/>
    </source>
</evidence>
<dbReference type="OrthoDB" id="270177at2"/>
<dbReference type="PANTHER" id="PTHR47506">
    <property type="entry name" value="TRANSCRIPTIONAL REGULATORY PROTEIN"/>
    <property type="match status" value="1"/>
</dbReference>
<dbReference type="PRINTS" id="PR00455">
    <property type="entry name" value="HTHTETR"/>
</dbReference>
<dbReference type="Pfam" id="PF00440">
    <property type="entry name" value="TetR_N"/>
    <property type="match status" value="1"/>
</dbReference>
<dbReference type="Gene3D" id="1.10.357.10">
    <property type="entry name" value="Tetracycline Repressor, domain 2"/>
    <property type="match status" value="1"/>
</dbReference>
<dbReference type="SUPFAM" id="SSF48498">
    <property type="entry name" value="Tetracyclin repressor-like, C-terminal domain"/>
    <property type="match status" value="1"/>
</dbReference>
<keyword evidence="3" id="KW-0804">Transcription</keyword>
<dbReference type="PROSITE" id="PS50977">
    <property type="entry name" value="HTH_TETR_2"/>
    <property type="match status" value="1"/>
</dbReference>
<organism evidence="6 7">
    <name type="scientific">Bordetella flabilis</name>
    <dbReference type="NCBI Taxonomy" id="463014"/>
    <lineage>
        <taxon>Bacteria</taxon>
        <taxon>Pseudomonadati</taxon>
        <taxon>Pseudomonadota</taxon>
        <taxon>Betaproteobacteria</taxon>
        <taxon>Burkholderiales</taxon>
        <taxon>Alcaligenaceae</taxon>
        <taxon>Bordetella</taxon>
    </lineage>
</organism>
<dbReference type="AlphaFoldDB" id="A0A193GDY4"/>
<dbReference type="InterPro" id="IPR009057">
    <property type="entry name" value="Homeodomain-like_sf"/>
</dbReference>
<proteinExistence type="predicted"/>
<dbReference type="PANTHER" id="PTHR47506:SF1">
    <property type="entry name" value="HTH-TYPE TRANSCRIPTIONAL REGULATOR YJDC"/>
    <property type="match status" value="1"/>
</dbReference>
<dbReference type="Proteomes" id="UP000091926">
    <property type="component" value="Chromosome"/>
</dbReference>
<keyword evidence="1" id="KW-0805">Transcription regulation</keyword>
<dbReference type="Gene3D" id="1.10.10.60">
    <property type="entry name" value="Homeodomain-like"/>
    <property type="match status" value="1"/>
</dbReference>
<dbReference type="InterPro" id="IPR011075">
    <property type="entry name" value="TetR_C"/>
</dbReference>
<accession>A0A193GDY4</accession>
<dbReference type="EMBL" id="CP016172">
    <property type="protein sequence ID" value="ANN77499.1"/>
    <property type="molecule type" value="Genomic_DNA"/>
</dbReference>
<dbReference type="InterPro" id="IPR036271">
    <property type="entry name" value="Tet_transcr_reg_TetR-rel_C_sf"/>
</dbReference>
<evidence type="ECO:0000256" key="2">
    <source>
        <dbReference type="ARBA" id="ARBA00023125"/>
    </source>
</evidence>
<dbReference type="Pfam" id="PF16925">
    <property type="entry name" value="TetR_C_13"/>
    <property type="match status" value="1"/>
</dbReference>
<gene>
    <name evidence="6" type="ORF">BAU07_10640</name>
</gene>
<protein>
    <submittedName>
        <fullName evidence="6">TetR family transcriptional regulator</fullName>
    </submittedName>
</protein>
<evidence type="ECO:0000313" key="6">
    <source>
        <dbReference type="EMBL" id="ANN77499.1"/>
    </source>
</evidence>
<dbReference type="GO" id="GO:0003677">
    <property type="term" value="F:DNA binding"/>
    <property type="evidence" value="ECO:0007669"/>
    <property type="project" value="UniProtKB-UniRule"/>
</dbReference>
<dbReference type="SUPFAM" id="SSF46689">
    <property type="entry name" value="Homeodomain-like"/>
    <property type="match status" value="1"/>
</dbReference>
<keyword evidence="2 4" id="KW-0238">DNA-binding</keyword>
<evidence type="ECO:0000256" key="3">
    <source>
        <dbReference type="ARBA" id="ARBA00023163"/>
    </source>
</evidence>
<evidence type="ECO:0000256" key="4">
    <source>
        <dbReference type="PROSITE-ProRule" id="PRU00335"/>
    </source>
</evidence>
<reference evidence="6 7" key="1">
    <citation type="submission" date="2016-06" db="EMBL/GenBank/DDBJ databases">
        <title>Complete genome sequences of Bordetella bronchialis and Bordetella flabilis.</title>
        <authorList>
            <person name="LiPuma J.J."/>
            <person name="Spilker T."/>
        </authorList>
    </citation>
    <scope>NUCLEOTIDE SEQUENCE [LARGE SCALE GENOMIC DNA]</scope>
    <source>
        <strain evidence="6 7">AU10664</strain>
    </source>
</reference>